<evidence type="ECO:0000259" key="7">
    <source>
        <dbReference type="Pfam" id="PF00892"/>
    </source>
</evidence>
<feature type="transmembrane region" description="Helical" evidence="6">
    <location>
        <begin position="129"/>
        <end position="146"/>
    </location>
</feature>
<dbReference type="InterPro" id="IPR050638">
    <property type="entry name" value="AA-Vitamin_Transporters"/>
</dbReference>
<feature type="transmembrane region" description="Helical" evidence="6">
    <location>
        <begin position="100"/>
        <end position="122"/>
    </location>
</feature>
<dbReference type="Pfam" id="PF00892">
    <property type="entry name" value="EamA"/>
    <property type="match status" value="2"/>
</dbReference>
<feature type="transmembrane region" description="Helical" evidence="6">
    <location>
        <begin position="12"/>
        <end position="34"/>
    </location>
</feature>
<comment type="caution">
    <text evidence="8">The sequence shown here is derived from an EMBL/GenBank/DDBJ whole genome shotgun (WGS) entry which is preliminary data.</text>
</comment>
<dbReference type="SUPFAM" id="SSF103481">
    <property type="entry name" value="Multidrug resistance efflux transporter EmrE"/>
    <property type="match status" value="2"/>
</dbReference>
<evidence type="ECO:0000256" key="5">
    <source>
        <dbReference type="ARBA" id="ARBA00023136"/>
    </source>
</evidence>
<keyword evidence="5 6" id="KW-0472">Membrane</keyword>
<feature type="transmembrane region" description="Helical" evidence="6">
    <location>
        <begin position="219"/>
        <end position="241"/>
    </location>
</feature>
<evidence type="ECO:0000256" key="6">
    <source>
        <dbReference type="SAM" id="Phobius"/>
    </source>
</evidence>
<feature type="transmembrane region" description="Helical" evidence="6">
    <location>
        <begin position="158"/>
        <end position="176"/>
    </location>
</feature>
<name>A0A317MQK3_9GAMM</name>
<feature type="domain" description="EamA" evidence="7">
    <location>
        <begin position="159"/>
        <end position="292"/>
    </location>
</feature>
<dbReference type="InterPro" id="IPR000620">
    <property type="entry name" value="EamA_dom"/>
</dbReference>
<comment type="similarity">
    <text evidence="2">Belongs to the EamA transporter family.</text>
</comment>
<feature type="transmembrane region" description="Helical" evidence="6">
    <location>
        <begin position="188"/>
        <end position="207"/>
    </location>
</feature>
<dbReference type="RefSeq" id="WP_246004709.1">
    <property type="nucleotide sequence ID" value="NZ_QGTJ01000013.1"/>
</dbReference>
<proteinExistence type="inferred from homology"/>
<gene>
    <name evidence="8" type="ORF">C7443_11385</name>
</gene>
<dbReference type="InterPro" id="IPR037185">
    <property type="entry name" value="EmrE-like"/>
</dbReference>
<feature type="transmembrane region" description="Helical" evidence="6">
    <location>
        <begin position="253"/>
        <end position="269"/>
    </location>
</feature>
<dbReference type="EMBL" id="QGTJ01000013">
    <property type="protein sequence ID" value="PWV58904.1"/>
    <property type="molecule type" value="Genomic_DNA"/>
</dbReference>
<evidence type="ECO:0000313" key="8">
    <source>
        <dbReference type="EMBL" id="PWV58904.1"/>
    </source>
</evidence>
<keyword evidence="3 6" id="KW-0812">Transmembrane</keyword>
<feature type="domain" description="EamA" evidence="7">
    <location>
        <begin position="17"/>
        <end position="145"/>
    </location>
</feature>
<dbReference type="GO" id="GO:0016020">
    <property type="term" value="C:membrane"/>
    <property type="evidence" value="ECO:0007669"/>
    <property type="project" value="UniProtKB-SubCell"/>
</dbReference>
<dbReference type="Proteomes" id="UP000246569">
    <property type="component" value="Unassembled WGS sequence"/>
</dbReference>
<accession>A0A317MQK3</accession>
<dbReference type="PANTHER" id="PTHR32322:SF2">
    <property type="entry name" value="EAMA DOMAIN-CONTAINING PROTEIN"/>
    <property type="match status" value="1"/>
</dbReference>
<evidence type="ECO:0000256" key="1">
    <source>
        <dbReference type="ARBA" id="ARBA00004141"/>
    </source>
</evidence>
<reference evidence="8 9" key="1">
    <citation type="submission" date="2018-05" db="EMBL/GenBank/DDBJ databases">
        <title>Genomic Encyclopedia of Type Strains, Phase IV (KMG-IV): sequencing the most valuable type-strain genomes for metagenomic binning, comparative biology and taxonomic classification.</title>
        <authorList>
            <person name="Goeker M."/>
        </authorList>
    </citation>
    <scope>NUCLEOTIDE SEQUENCE [LARGE SCALE GENOMIC DNA]</scope>
    <source>
        <strain evidence="8 9">DSM 23606</strain>
    </source>
</reference>
<feature type="transmembrane region" description="Helical" evidence="6">
    <location>
        <begin position="40"/>
        <end position="60"/>
    </location>
</feature>
<evidence type="ECO:0000256" key="3">
    <source>
        <dbReference type="ARBA" id="ARBA00022692"/>
    </source>
</evidence>
<feature type="transmembrane region" description="Helical" evidence="6">
    <location>
        <begin position="72"/>
        <end position="94"/>
    </location>
</feature>
<sequence>MSAATPAERAFAAAMPALFVVLWSTGFLGAKLGLPYIEPFTFLALRMLIAALLLLVVALLTGAPWPRQPVFVARIALAGLLNQAGYLGGVFYAVGEGMPAGIVALIVGVQPLLTAALAGPLLGERIGRTQWAGLALGLLGVALVIAGRESGGGRITPAGLAAALAALLTITYGTLWQKRHCAGMDLRSGGVVQYGVSALALGALAWLTETRLIHWSGELAFALGWLVLVLSVGAVGLLYTLIRRGEAARVASLFYLTPAVTALMAWALFDERLGGVALAGMLLTAAAVWLANRPVRR</sequence>
<feature type="transmembrane region" description="Helical" evidence="6">
    <location>
        <begin position="275"/>
        <end position="292"/>
    </location>
</feature>
<dbReference type="PANTHER" id="PTHR32322">
    <property type="entry name" value="INNER MEMBRANE TRANSPORTER"/>
    <property type="match status" value="1"/>
</dbReference>
<organism evidence="8 9">
    <name type="scientific">Plasticicumulans acidivorans</name>
    <dbReference type="NCBI Taxonomy" id="886464"/>
    <lineage>
        <taxon>Bacteria</taxon>
        <taxon>Pseudomonadati</taxon>
        <taxon>Pseudomonadota</taxon>
        <taxon>Gammaproteobacteria</taxon>
        <taxon>Candidatus Competibacteraceae</taxon>
        <taxon>Plasticicumulans</taxon>
    </lineage>
</organism>
<protein>
    <submittedName>
        <fullName evidence="8">Putative membrane protein</fullName>
    </submittedName>
</protein>
<dbReference type="AlphaFoldDB" id="A0A317MQK3"/>
<evidence type="ECO:0000256" key="4">
    <source>
        <dbReference type="ARBA" id="ARBA00022989"/>
    </source>
</evidence>
<comment type="subcellular location">
    <subcellularLocation>
        <location evidence="1">Membrane</location>
        <topology evidence="1">Multi-pass membrane protein</topology>
    </subcellularLocation>
</comment>
<keyword evidence="9" id="KW-1185">Reference proteome</keyword>
<evidence type="ECO:0000313" key="9">
    <source>
        <dbReference type="Proteomes" id="UP000246569"/>
    </source>
</evidence>
<evidence type="ECO:0000256" key="2">
    <source>
        <dbReference type="ARBA" id="ARBA00007362"/>
    </source>
</evidence>
<keyword evidence="4 6" id="KW-1133">Transmembrane helix</keyword>